<evidence type="ECO:0000256" key="8">
    <source>
        <dbReference type="ARBA" id="ARBA00023274"/>
    </source>
</evidence>
<keyword evidence="8" id="KW-0687">Ribonucleoprotein</keyword>
<comment type="function">
    <text evidence="1">One of two assembly initiator proteins, it binds directly to the 5'-end of the 23S rRNA, where it nucleates assembly of the 50S subunit.</text>
</comment>
<dbReference type="PANTHER" id="PTHR12903">
    <property type="entry name" value="MITOCHONDRIAL RIBOSOMAL PROTEIN L24"/>
    <property type="match status" value="1"/>
</dbReference>
<reference evidence="11" key="1">
    <citation type="journal article" date="2021" name="Genome Biol. Evol.">
        <title>Genomic rearrangements and sequence evolution across brown algal organelles.</title>
        <authorList>
            <person name="Starko S."/>
            <person name="Bringloe T.T."/>
            <person name="Gomez M.S."/>
            <person name="Darby H."/>
            <person name="Graham S.W."/>
            <person name="Martone P.T."/>
        </authorList>
    </citation>
    <scope>NUCLEOTIDE SEQUENCE</scope>
</reference>
<dbReference type="HAMAP" id="MF_01326_B">
    <property type="entry name" value="Ribosomal_uL24_B"/>
    <property type="match status" value="1"/>
</dbReference>
<evidence type="ECO:0000256" key="7">
    <source>
        <dbReference type="ARBA" id="ARBA00022980"/>
    </source>
</evidence>
<dbReference type="GO" id="GO:0009507">
    <property type="term" value="C:chloroplast"/>
    <property type="evidence" value="ECO:0007669"/>
    <property type="project" value="UniProtKB-SubCell"/>
</dbReference>
<dbReference type="AlphaFoldDB" id="A0A8F0F766"/>
<keyword evidence="6 11" id="KW-0934">Plastid</keyword>
<gene>
    <name evidence="11" type="primary">rpl24</name>
</gene>
<comment type="subunit">
    <text evidence="4">Part of the 50S ribosomal subunit.</text>
</comment>
<dbReference type="GO" id="GO:0005840">
    <property type="term" value="C:ribosome"/>
    <property type="evidence" value="ECO:0007669"/>
    <property type="project" value="UniProtKB-KW"/>
</dbReference>
<evidence type="ECO:0000256" key="6">
    <source>
        <dbReference type="ARBA" id="ARBA00022640"/>
    </source>
</evidence>
<dbReference type="Gene3D" id="2.30.30.30">
    <property type="match status" value="1"/>
</dbReference>
<evidence type="ECO:0000256" key="1">
    <source>
        <dbReference type="ARBA" id="ARBA00004072"/>
    </source>
</evidence>
<evidence type="ECO:0000313" key="11">
    <source>
        <dbReference type="EMBL" id="QWK41873.1"/>
    </source>
</evidence>
<dbReference type="GO" id="GO:0006412">
    <property type="term" value="P:translation"/>
    <property type="evidence" value="ECO:0007669"/>
    <property type="project" value="InterPro"/>
</dbReference>
<dbReference type="InterPro" id="IPR005824">
    <property type="entry name" value="KOW"/>
</dbReference>
<dbReference type="InterPro" id="IPR057264">
    <property type="entry name" value="Ribosomal_uL24_C"/>
</dbReference>
<dbReference type="InterPro" id="IPR041988">
    <property type="entry name" value="Ribosomal_uL24_KOW"/>
</dbReference>
<keyword evidence="5" id="KW-0150">Chloroplast</keyword>
<evidence type="ECO:0000256" key="9">
    <source>
        <dbReference type="ARBA" id="ARBA00035282"/>
    </source>
</evidence>
<proteinExistence type="inferred from homology"/>
<sequence>MKKKVTFKKRINIKVGEKVKIISGNDKGKEGLITKICKSTNQIIVEGVNIKVKHHKPQRPGETGEIKRAEFPIHCSNILRYKE</sequence>
<dbReference type="InterPro" id="IPR008991">
    <property type="entry name" value="Translation_prot_SH3-like_sf"/>
</dbReference>
<dbReference type="Pfam" id="PF17136">
    <property type="entry name" value="ribosomal_L24"/>
    <property type="match status" value="1"/>
</dbReference>
<evidence type="ECO:0000256" key="3">
    <source>
        <dbReference type="ARBA" id="ARBA00010618"/>
    </source>
</evidence>
<dbReference type="NCBIfam" id="TIGR01079">
    <property type="entry name" value="rplX_bact"/>
    <property type="match status" value="1"/>
</dbReference>
<name>A0A8F0F766_9PHAE</name>
<keyword evidence="7 11" id="KW-0689">Ribosomal protein</keyword>
<accession>A0A8F0F766</accession>
<feature type="domain" description="KOW" evidence="10">
    <location>
        <begin position="12"/>
        <end position="39"/>
    </location>
</feature>
<evidence type="ECO:0000256" key="4">
    <source>
        <dbReference type="ARBA" id="ARBA00011838"/>
    </source>
</evidence>
<dbReference type="InterPro" id="IPR014722">
    <property type="entry name" value="Rib_uL2_dom2"/>
</dbReference>
<dbReference type="GO" id="GO:0003723">
    <property type="term" value="F:RNA binding"/>
    <property type="evidence" value="ECO:0007669"/>
    <property type="project" value="InterPro"/>
</dbReference>
<evidence type="ECO:0000256" key="2">
    <source>
        <dbReference type="ARBA" id="ARBA00004229"/>
    </source>
</evidence>
<dbReference type="EMBL" id="MZ156028">
    <property type="protein sequence ID" value="QWK41873.1"/>
    <property type="molecule type" value="Genomic_DNA"/>
</dbReference>
<protein>
    <recommendedName>
        <fullName evidence="9">Large ribosomal subunit protein uL24c</fullName>
    </recommendedName>
</protein>
<dbReference type="GO" id="GO:0003735">
    <property type="term" value="F:structural constituent of ribosome"/>
    <property type="evidence" value="ECO:0007669"/>
    <property type="project" value="InterPro"/>
</dbReference>
<evidence type="ECO:0000259" key="10">
    <source>
        <dbReference type="SMART" id="SM00739"/>
    </source>
</evidence>
<comment type="similarity">
    <text evidence="3">Belongs to the universal ribosomal protein uL24 family.</text>
</comment>
<evidence type="ECO:0000256" key="5">
    <source>
        <dbReference type="ARBA" id="ARBA00022528"/>
    </source>
</evidence>
<dbReference type="CDD" id="cd06089">
    <property type="entry name" value="KOW_RPL26"/>
    <property type="match status" value="1"/>
</dbReference>
<dbReference type="InterPro" id="IPR003256">
    <property type="entry name" value="Ribosomal_uL24"/>
</dbReference>
<dbReference type="Pfam" id="PF00467">
    <property type="entry name" value="KOW"/>
    <property type="match status" value="1"/>
</dbReference>
<dbReference type="SUPFAM" id="SSF50104">
    <property type="entry name" value="Translation proteins SH3-like domain"/>
    <property type="match status" value="1"/>
</dbReference>
<dbReference type="SMART" id="SM00739">
    <property type="entry name" value="KOW"/>
    <property type="match status" value="1"/>
</dbReference>
<geneLocation type="plastid" evidence="11"/>
<comment type="subcellular location">
    <subcellularLocation>
        <location evidence="2">Plastid</location>
        <location evidence="2">Chloroplast</location>
    </subcellularLocation>
</comment>
<organism evidence="11">
    <name type="scientific">Protohalopteris sp</name>
    <dbReference type="NCBI Taxonomy" id="2843287"/>
    <lineage>
        <taxon>Eukaryota</taxon>
        <taxon>Sar</taxon>
        <taxon>Stramenopiles</taxon>
        <taxon>Ochrophyta</taxon>
        <taxon>PX clade</taxon>
        <taxon>Phaeophyceae</taxon>
        <taxon>Sphacelariales</taxon>
        <taxon>Stypocaulaceae</taxon>
        <taxon>Protohalopteris</taxon>
    </lineage>
</organism>
<dbReference type="GO" id="GO:1990904">
    <property type="term" value="C:ribonucleoprotein complex"/>
    <property type="evidence" value="ECO:0007669"/>
    <property type="project" value="UniProtKB-KW"/>
</dbReference>